<feature type="binding site" evidence="4">
    <location>
        <position position="7"/>
    </location>
    <ligand>
        <name>a divalent metal cation</name>
        <dbReference type="ChEBI" id="CHEBI:60240"/>
        <label>1</label>
    </ligand>
</feature>
<proteinExistence type="inferred from homology"/>
<sequence>MIDSHCHLDLLADKKEIQQVLLDAKSAGVQKIVVPGINEANWERIRKLSTDYDQIHYALGFHPQFLDGVTKSSLERLAQLVEEQVPEKCVAIGECGLDFYHDREGEAFQKQVLEAQITLANHCKLPVLLHCRKAHQDLAVLLKQTQPKYGGVVHGFSGSLQQAMDFVKLGLKIGVGGVITYERAKKTRATIAALPLESLLIETDAPDMPLSGYQAVLMSLK</sequence>
<dbReference type="Gene3D" id="3.20.20.140">
    <property type="entry name" value="Metal-dependent hydrolases"/>
    <property type="match status" value="1"/>
</dbReference>
<comment type="similarity">
    <text evidence="1">Belongs to the metallo-dependent hydrolases superfamily. TatD-type hydrolase family.</text>
</comment>
<keyword evidence="2 4" id="KW-0479">Metal-binding</keyword>
<keyword evidence="6" id="KW-1185">Reference proteome</keyword>
<feature type="binding site" evidence="4">
    <location>
        <position position="204"/>
    </location>
    <ligand>
        <name>a divalent metal cation</name>
        <dbReference type="ChEBI" id="CHEBI:60240"/>
        <label>1</label>
    </ligand>
</feature>
<dbReference type="Proteomes" id="UP000029228">
    <property type="component" value="Unassembled WGS sequence"/>
</dbReference>
<evidence type="ECO:0000256" key="2">
    <source>
        <dbReference type="ARBA" id="ARBA00022723"/>
    </source>
</evidence>
<dbReference type="SUPFAM" id="SSF51556">
    <property type="entry name" value="Metallo-dependent hydrolases"/>
    <property type="match status" value="1"/>
</dbReference>
<feature type="binding site" evidence="4">
    <location>
        <position position="94"/>
    </location>
    <ligand>
        <name>a divalent metal cation</name>
        <dbReference type="ChEBI" id="CHEBI:60240"/>
        <label>1</label>
    </ligand>
</feature>
<dbReference type="FunFam" id="3.20.20.140:FF:000005">
    <property type="entry name" value="TatD family hydrolase"/>
    <property type="match status" value="1"/>
</dbReference>
<accession>A0A090RW58</accession>
<keyword evidence="3" id="KW-0378">Hydrolase</keyword>
<evidence type="ECO:0000256" key="4">
    <source>
        <dbReference type="PIRSR" id="PIRSR005902-1"/>
    </source>
</evidence>
<organism evidence="5 6">
    <name type="scientific">Vibrio maritimus</name>
    <dbReference type="NCBI Taxonomy" id="990268"/>
    <lineage>
        <taxon>Bacteria</taxon>
        <taxon>Pseudomonadati</taxon>
        <taxon>Pseudomonadota</taxon>
        <taxon>Gammaproteobacteria</taxon>
        <taxon>Vibrionales</taxon>
        <taxon>Vibrionaceae</taxon>
        <taxon>Vibrio</taxon>
    </lineage>
</organism>
<dbReference type="Pfam" id="PF01026">
    <property type="entry name" value="TatD_DNase"/>
    <property type="match status" value="1"/>
</dbReference>
<dbReference type="PIRSF" id="PIRSF005902">
    <property type="entry name" value="DNase_TatD"/>
    <property type="match status" value="1"/>
</dbReference>
<dbReference type="STRING" id="990268.JCM19235_1046"/>
<feature type="binding site" evidence="4">
    <location>
        <position position="154"/>
    </location>
    <ligand>
        <name>a divalent metal cation</name>
        <dbReference type="ChEBI" id="CHEBI:60240"/>
        <label>2</label>
    </ligand>
</feature>
<dbReference type="AlphaFoldDB" id="A0A090RW58"/>
<dbReference type="PANTHER" id="PTHR46124:SF3">
    <property type="entry name" value="HYDROLASE"/>
    <property type="match status" value="1"/>
</dbReference>
<dbReference type="GO" id="GO:0046872">
    <property type="term" value="F:metal ion binding"/>
    <property type="evidence" value="ECO:0007669"/>
    <property type="project" value="UniProtKB-KW"/>
</dbReference>
<gene>
    <name evidence="5" type="ORF">JCM19235_1046</name>
</gene>
<dbReference type="PROSITE" id="PS01091">
    <property type="entry name" value="TATD_3"/>
    <property type="match status" value="1"/>
</dbReference>
<evidence type="ECO:0000256" key="3">
    <source>
        <dbReference type="ARBA" id="ARBA00022801"/>
    </source>
</evidence>
<dbReference type="GO" id="GO:0016788">
    <property type="term" value="F:hydrolase activity, acting on ester bonds"/>
    <property type="evidence" value="ECO:0007669"/>
    <property type="project" value="InterPro"/>
</dbReference>
<dbReference type="InterPro" id="IPR018228">
    <property type="entry name" value="DNase_TatD-rel_CS"/>
</dbReference>
<name>A0A090RW58_9VIBR</name>
<protein>
    <submittedName>
        <fullName evidence="5">Putative deoxyribonuclease YjjV</fullName>
    </submittedName>
</protein>
<dbReference type="GO" id="GO:0005829">
    <property type="term" value="C:cytosol"/>
    <property type="evidence" value="ECO:0007669"/>
    <property type="project" value="TreeGrafter"/>
</dbReference>
<dbReference type="EMBL" id="BBMR01000004">
    <property type="protein sequence ID" value="GAL19690.1"/>
    <property type="molecule type" value="Genomic_DNA"/>
</dbReference>
<dbReference type="PANTHER" id="PTHR46124">
    <property type="entry name" value="D-AMINOACYL-TRNA DEACYLASE"/>
    <property type="match status" value="1"/>
</dbReference>
<reference evidence="5 6" key="2">
    <citation type="submission" date="2014-09" db="EMBL/GenBank/DDBJ databases">
        <authorList>
            <consortium name="NBRP consortium"/>
            <person name="Sawabe T."/>
            <person name="Meirelles P."/>
            <person name="Nakanishi M."/>
            <person name="Sayaka M."/>
            <person name="Hattori M."/>
            <person name="Ohkuma M."/>
        </authorList>
    </citation>
    <scope>NUCLEOTIDE SEQUENCE [LARGE SCALE GENOMIC DNA]</scope>
    <source>
        <strain evidence="6">JCM19235</strain>
    </source>
</reference>
<dbReference type="CDD" id="cd01310">
    <property type="entry name" value="TatD_DNAse"/>
    <property type="match status" value="1"/>
</dbReference>
<evidence type="ECO:0000256" key="1">
    <source>
        <dbReference type="ARBA" id="ARBA00009275"/>
    </source>
</evidence>
<evidence type="ECO:0000313" key="6">
    <source>
        <dbReference type="Proteomes" id="UP000029228"/>
    </source>
</evidence>
<dbReference type="PROSITE" id="PS01137">
    <property type="entry name" value="TATD_1"/>
    <property type="match status" value="1"/>
</dbReference>
<evidence type="ECO:0000313" key="5">
    <source>
        <dbReference type="EMBL" id="GAL19690.1"/>
    </source>
</evidence>
<reference evidence="5 6" key="1">
    <citation type="submission" date="2014-09" db="EMBL/GenBank/DDBJ databases">
        <title>Vibrio maritimus JCM 19235. (C45) whole genome shotgun sequence.</title>
        <authorList>
            <person name="Sawabe T."/>
            <person name="Meirelles P."/>
            <person name="Nakanishi M."/>
            <person name="Sayaka M."/>
            <person name="Hattori M."/>
            <person name="Ohkuma M."/>
        </authorList>
    </citation>
    <scope>NUCLEOTIDE SEQUENCE [LARGE SCALE GENOMIC DNA]</scope>
    <source>
        <strain evidence="6">JCM19235</strain>
    </source>
</reference>
<dbReference type="InterPro" id="IPR001130">
    <property type="entry name" value="TatD-like"/>
</dbReference>
<dbReference type="InterPro" id="IPR032466">
    <property type="entry name" value="Metal_Hydrolase"/>
</dbReference>
<comment type="caution">
    <text evidence="5">The sequence shown here is derived from an EMBL/GenBank/DDBJ whole genome shotgun (WGS) entry which is preliminary data.</text>
</comment>
<feature type="binding site" evidence="4">
    <location>
        <position position="130"/>
    </location>
    <ligand>
        <name>a divalent metal cation</name>
        <dbReference type="ChEBI" id="CHEBI:60240"/>
        <label>2</label>
    </ligand>
</feature>
<feature type="binding site" evidence="4">
    <location>
        <position position="5"/>
    </location>
    <ligand>
        <name>a divalent metal cation</name>
        <dbReference type="ChEBI" id="CHEBI:60240"/>
        <label>1</label>
    </ligand>
</feature>